<accession>C8X1M1</accession>
<sequence length="185" mass="20858">MRFKQLILIALLVMTAAVAVSCAPNRPYNQQMSKQQADIVEVTSDAADRLLGSCNVFVDTQKPIIVTSLVDIDDMQKSSTLGRMSSEIIANRLASHGYSVREVKMGNNIFVNESEGELILSRELQRIGKKHDVQGFVVGTYAVCDKRKRYFEPQVAVSLRYVGLDNIIRCSHNYIVRNTDLEMWE</sequence>
<evidence type="ECO:0000313" key="3">
    <source>
        <dbReference type="EMBL" id="ACV68443.1"/>
    </source>
</evidence>
<protein>
    <recommendedName>
        <fullName evidence="2">FlgO domain-containing protein</fullName>
    </recommendedName>
</protein>
<dbReference type="InterPro" id="IPR041215">
    <property type="entry name" value="FlgO_dom"/>
</dbReference>
<dbReference type="RefSeq" id="WP_015751594.1">
    <property type="nucleotide sequence ID" value="NC_013223.1"/>
</dbReference>
<keyword evidence="1" id="KW-0732">Signal</keyword>
<reference evidence="4" key="1">
    <citation type="submission" date="2009-09" db="EMBL/GenBank/DDBJ databases">
        <title>The complete chromosome of Desulfohalobium retbaense DSM 5692.</title>
        <authorList>
            <consortium name="US DOE Joint Genome Institute (JGI-PGF)"/>
            <person name="Lucas S."/>
            <person name="Copeland A."/>
            <person name="Lapidus A."/>
            <person name="Glavina del Rio T."/>
            <person name="Dalin E."/>
            <person name="Tice H."/>
            <person name="Bruce D."/>
            <person name="Goodwin L."/>
            <person name="Pitluck S."/>
            <person name="Kyrpides N."/>
            <person name="Mavromatis K."/>
            <person name="Ivanova N."/>
            <person name="Mikhailova N."/>
            <person name="Munk A.C."/>
            <person name="Brettin T."/>
            <person name="Detter J.C."/>
            <person name="Han C."/>
            <person name="Tapia R."/>
            <person name="Larimer F."/>
            <person name="Land M."/>
            <person name="Hauser L."/>
            <person name="Markowitz V."/>
            <person name="Cheng J.-F."/>
            <person name="Hugenholtz P."/>
            <person name="Woyke T."/>
            <person name="Wu D."/>
            <person name="Spring S."/>
            <person name="Klenk H.-P."/>
            <person name="Eisen J.A."/>
        </authorList>
    </citation>
    <scope>NUCLEOTIDE SEQUENCE [LARGE SCALE GENOMIC DNA]</scope>
    <source>
        <strain evidence="4">DSM 5692</strain>
    </source>
</reference>
<organism evidence="3 4">
    <name type="scientific">Desulfohalobium retbaense (strain ATCC 49708 / DSM 5692 / JCM 16813 / HR100)</name>
    <dbReference type="NCBI Taxonomy" id="485915"/>
    <lineage>
        <taxon>Bacteria</taxon>
        <taxon>Pseudomonadati</taxon>
        <taxon>Thermodesulfobacteriota</taxon>
        <taxon>Desulfovibrionia</taxon>
        <taxon>Desulfovibrionales</taxon>
        <taxon>Desulfohalobiaceae</taxon>
        <taxon>Desulfohalobium</taxon>
    </lineage>
</organism>
<proteinExistence type="predicted"/>
<dbReference type="PROSITE" id="PS51257">
    <property type="entry name" value="PROKAR_LIPOPROTEIN"/>
    <property type="match status" value="1"/>
</dbReference>
<dbReference type="HOGENOM" id="CLU_111499_1_0_7"/>
<dbReference type="eggNOG" id="COG5616">
    <property type="taxonomic scope" value="Bacteria"/>
</dbReference>
<feature type="chain" id="PRO_5002993791" description="FlgO domain-containing protein" evidence="1">
    <location>
        <begin position="20"/>
        <end position="185"/>
    </location>
</feature>
<dbReference type="STRING" id="485915.Dret_1155"/>
<reference evidence="3 4" key="2">
    <citation type="journal article" date="2010" name="Stand. Genomic Sci.">
        <title>Complete genome sequence of Desulfohalobium retbaense type strain (HR(100)).</title>
        <authorList>
            <person name="Spring S."/>
            <person name="Nolan M."/>
            <person name="Lapidus A."/>
            <person name="Glavina Del Rio T."/>
            <person name="Copeland A."/>
            <person name="Tice H."/>
            <person name="Cheng J.F."/>
            <person name="Lucas S."/>
            <person name="Land M."/>
            <person name="Chen F."/>
            <person name="Bruce D."/>
            <person name="Goodwin L."/>
            <person name="Pitluck S."/>
            <person name="Ivanova N."/>
            <person name="Mavromatis K."/>
            <person name="Mikhailova N."/>
            <person name="Pati A."/>
            <person name="Chen A."/>
            <person name="Palaniappan K."/>
            <person name="Hauser L."/>
            <person name="Chang Y.J."/>
            <person name="Jeffries C.D."/>
            <person name="Munk C."/>
            <person name="Kiss H."/>
            <person name="Chain P."/>
            <person name="Han C."/>
            <person name="Brettin T."/>
            <person name="Detter J.C."/>
            <person name="Schuler E."/>
            <person name="Goker M."/>
            <person name="Rohde M."/>
            <person name="Bristow J."/>
            <person name="Eisen J.A."/>
            <person name="Markowitz V."/>
            <person name="Hugenholtz P."/>
            <person name="Kyrpides N.C."/>
            <person name="Klenk H.P."/>
        </authorList>
    </citation>
    <scope>NUCLEOTIDE SEQUENCE [LARGE SCALE GENOMIC DNA]</scope>
    <source>
        <strain evidence="3 4">DSM 5692</strain>
    </source>
</reference>
<evidence type="ECO:0000313" key="4">
    <source>
        <dbReference type="Proteomes" id="UP000001052"/>
    </source>
</evidence>
<keyword evidence="4" id="KW-1185">Reference proteome</keyword>
<gene>
    <name evidence="3" type="ordered locus">Dret_1155</name>
</gene>
<dbReference type="OrthoDB" id="8479562at2"/>
<dbReference type="Pfam" id="PF17680">
    <property type="entry name" value="FlgO"/>
    <property type="match status" value="1"/>
</dbReference>
<dbReference type="AlphaFoldDB" id="C8X1M1"/>
<dbReference type="Proteomes" id="UP000001052">
    <property type="component" value="Chromosome"/>
</dbReference>
<evidence type="ECO:0000259" key="2">
    <source>
        <dbReference type="Pfam" id="PF17680"/>
    </source>
</evidence>
<name>C8X1M1_DESRD</name>
<dbReference type="InterPro" id="IPR014549">
    <property type="entry name" value="FlgO"/>
</dbReference>
<feature type="signal peptide" evidence="1">
    <location>
        <begin position="1"/>
        <end position="19"/>
    </location>
</feature>
<dbReference type="EMBL" id="CP001734">
    <property type="protein sequence ID" value="ACV68443.1"/>
    <property type="molecule type" value="Genomic_DNA"/>
</dbReference>
<feature type="domain" description="FlgO" evidence="2">
    <location>
        <begin position="45"/>
        <end position="176"/>
    </location>
</feature>
<dbReference type="KEGG" id="drt:Dret_1155"/>
<dbReference type="PIRSF" id="PIRSF028688">
    <property type="entry name" value="UCP_imp_028688"/>
    <property type="match status" value="1"/>
</dbReference>
<evidence type="ECO:0000256" key="1">
    <source>
        <dbReference type="SAM" id="SignalP"/>
    </source>
</evidence>